<sequence>MLIIKARIKLIFLFLLVYLVGIYFFWPFSEGSGDSGDKGIQNNLQGVADENLEPSSSLVSEEAVAPGKSSRTYSWNYEGYRWSLSLLLDDKLYDAYKSRTRKREYDLFASDPYDDWLIKNIADTLLSLSKEYGLEENKVPGLCVSFIQSLNYTSDFASSGYDQYPRFPYETLYDNGGDCEDTSILSVAILQEMGYDVVLLELPEHMALGIKCDPETEGRSFEYKNNHYYYLETTGSNWQIGEMPEEYKDEPVQVIPVYRRPLINLDFSAQCEYSKKGGWVDVNVTLRNVGSEMAENTTIYVALQADDESVIWDQVESDPVDIEPEEAYQFTATGLRVPGDKTFRVYVRALGENLFKEEIMSEWVSI</sequence>
<accession>Q8TIP0</accession>
<organism evidence="2 3">
    <name type="scientific">Methanosarcina acetivorans (strain ATCC 35395 / DSM 2834 / JCM 12185 / C2A)</name>
    <dbReference type="NCBI Taxonomy" id="188937"/>
    <lineage>
        <taxon>Archaea</taxon>
        <taxon>Methanobacteriati</taxon>
        <taxon>Methanobacteriota</taxon>
        <taxon>Stenosarchaea group</taxon>
        <taxon>Methanomicrobia</taxon>
        <taxon>Methanosarcinales</taxon>
        <taxon>Methanosarcinaceae</taxon>
        <taxon>Methanosarcina</taxon>
    </lineage>
</organism>
<name>Q8TIP0_METAC</name>
<dbReference type="EMBL" id="AE010299">
    <property type="protein sequence ID" value="AAM07453.1"/>
    <property type="molecule type" value="Genomic_DNA"/>
</dbReference>
<feature type="transmembrane region" description="Helical" evidence="1">
    <location>
        <begin position="7"/>
        <end position="26"/>
    </location>
</feature>
<dbReference type="PANTHER" id="PTHR39327:SF1">
    <property type="entry name" value="BLR5470 PROTEIN"/>
    <property type="match status" value="1"/>
</dbReference>
<gene>
    <name evidence="2" type="ordered locus">MA_4105</name>
</gene>
<keyword evidence="1" id="KW-1133">Transmembrane helix</keyword>
<proteinExistence type="predicted"/>
<dbReference type="Gene3D" id="2.60.40.10">
    <property type="entry name" value="Immunoglobulins"/>
    <property type="match status" value="1"/>
</dbReference>
<evidence type="ECO:0000313" key="2">
    <source>
        <dbReference type="EMBL" id="AAM07453.1"/>
    </source>
</evidence>
<dbReference type="EnsemblBacteria" id="AAM07453">
    <property type="protein sequence ID" value="AAM07453"/>
    <property type="gene ID" value="MA_4105"/>
</dbReference>
<dbReference type="Proteomes" id="UP000002487">
    <property type="component" value="Chromosome"/>
</dbReference>
<dbReference type="AlphaFoldDB" id="Q8TIP0"/>
<dbReference type="HOGENOM" id="CLU_044036_0_0_2"/>
<dbReference type="PANTHER" id="PTHR39327">
    <property type="match status" value="1"/>
</dbReference>
<dbReference type="InParanoid" id="Q8TIP0"/>
<dbReference type="RefSeq" id="WP_011023997.1">
    <property type="nucleotide sequence ID" value="NC_003552.1"/>
</dbReference>
<dbReference type="Gene3D" id="3.10.620.30">
    <property type="match status" value="1"/>
</dbReference>
<dbReference type="PhylomeDB" id="Q8TIP0"/>
<keyword evidence="3" id="KW-1185">Reference proteome</keyword>
<evidence type="ECO:0000256" key="1">
    <source>
        <dbReference type="SAM" id="Phobius"/>
    </source>
</evidence>
<evidence type="ECO:0008006" key="4">
    <source>
        <dbReference type="Google" id="ProtNLM"/>
    </source>
</evidence>
<dbReference type="KEGG" id="mac:MA_4105"/>
<reference evidence="2 3" key="1">
    <citation type="journal article" date="2002" name="Genome Res.">
        <title>The genome of Methanosarcina acetivorans reveals extensive metabolic and physiological diversity.</title>
        <authorList>
            <person name="Galagan J.E."/>
            <person name="Nusbaum C."/>
            <person name="Roy A."/>
            <person name="Endrizzi M.G."/>
            <person name="Macdonald P."/>
            <person name="FitzHugh W."/>
            <person name="Calvo S."/>
            <person name="Engels R."/>
            <person name="Smirnov S."/>
            <person name="Atnoor D."/>
            <person name="Brown A."/>
            <person name="Allen N."/>
            <person name="Naylor J."/>
            <person name="Stange-Thomann N."/>
            <person name="DeArellano K."/>
            <person name="Johnson R."/>
            <person name="Linton L."/>
            <person name="McEwan P."/>
            <person name="McKernan K."/>
            <person name="Talamas J."/>
            <person name="Tirrell A."/>
            <person name="Ye W."/>
            <person name="Zimmer A."/>
            <person name="Barber R.D."/>
            <person name="Cann I."/>
            <person name="Graham D.E."/>
            <person name="Grahame D.A."/>
            <person name="Guss A."/>
            <person name="Hedderich R."/>
            <person name="Ingram-Smith C."/>
            <person name="Kuettner C.H."/>
            <person name="Krzycki J.A."/>
            <person name="Leigh J.A."/>
            <person name="Li W."/>
            <person name="Liu J."/>
            <person name="Mukhopadhyay B."/>
            <person name="Reeve J.N."/>
            <person name="Smith K."/>
            <person name="Springer T.A."/>
            <person name="Umayam L.A."/>
            <person name="White O."/>
            <person name="White R.H."/>
            <person name="de Macario E.C."/>
            <person name="Ferry J.G."/>
            <person name="Jarrell K.F."/>
            <person name="Jing H."/>
            <person name="Macario A.J.L."/>
            <person name="Paulsen I."/>
            <person name="Pritchett M."/>
            <person name="Sowers K.R."/>
            <person name="Swanson R.V."/>
            <person name="Zinder S.H."/>
            <person name="Lander E."/>
            <person name="Metcalf W.W."/>
            <person name="Birren B."/>
        </authorList>
    </citation>
    <scope>NUCLEOTIDE SEQUENCE [LARGE SCALE GENOMIC DNA]</scope>
    <source>
        <strain evidence="3">ATCC 35395 / DSM 2834 / JCM 12185 / C2A</strain>
    </source>
</reference>
<dbReference type="InterPro" id="IPR013783">
    <property type="entry name" value="Ig-like_fold"/>
</dbReference>
<dbReference type="GeneID" id="1475999"/>
<keyword evidence="1" id="KW-0472">Membrane</keyword>
<dbReference type="InterPro" id="IPR010319">
    <property type="entry name" value="Transglutaminase-like_Cys_pept"/>
</dbReference>
<dbReference type="STRING" id="188937.MA_4105"/>
<keyword evidence="1" id="KW-0812">Transmembrane</keyword>
<evidence type="ECO:0000313" key="3">
    <source>
        <dbReference type="Proteomes" id="UP000002487"/>
    </source>
</evidence>
<protein>
    <recommendedName>
        <fullName evidence="4">Transglutaminase-like domain-containing protein</fullName>
    </recommendedName>
</protein>